<evidence type="ECO:0000259" key="3">
    <source>
        <dbReference type="SMART" id="SM00331"/>
    </source>
</evidence>
<keyword evidence="5" id="KW-1185">Reference proteome</keyword>
<feature type="transmembrane region" description="Helical" evidence="2">
    <location>
        <begin position="105"/>
        <end position="125"/>
    </location>
</feature>
<dbReference type="SMART" id="SM00331">
    <property type="entry name" value="PP2C_SIG"/>
    <property type="match status" value="1"/>
</dbReference>
<accession>A0A9W4E6R8</accession>
<dbReference type="Proteomes" id="UP001153328">
    <property type="component" value="Unassembled WGS sequence"/>
</dbReference>
<evidence type="ECO:0000256" key="2">
    <source>
        <dbReference type="SAM" id="Phobius"/>
    </source>
</evidence>
<keyword evidence="2" id="KW-1133">Transmembrane helix</keyword>
<organism evidence="4 5">
    <name type="scientific">Actinacidiphila bryophytorum</name>
    <dbReference type="NCBI Taxonomy" id="1436133"/>
    <lineage>
        <taxon>Bacteria</taxon>
        <taxon>Bacillati</taxon>
        <taxon>Actinomycetota</taxon>
        <taxon>Actinomycetes</taxon>
        <taxon>Kitasatosporales</taxon>
        <taxon>Streptomycetaceae</taxon>
        <taxon>Actinacidiphila</taxon>
    </lineage>
</organism>
<sequence>MPHEAGPLERPGLYEGLPTATAPADTVAGGPPAALVSLPYVVMGVVVVADIAAGSSVGLLPMTALGPAFAGLTGGWRRAALVGLVAVAVCCGLGIYDGLFEERRGFTALASVVGVTVAAVIAAVARQRREAELASVRSIAEVAQRVLLRPVPRSAGHLRVAVSYTSAVAEARIGGDLYEVVASPAGVRVIIGDVQGKGLAAVEIAAAILGAFREAAYDEPDLRGVGERLQRTAERSVGGEKFVTALIAEIRPDTGATVMNYGHPAPMLVTADGDVSFPEPPEYSVPLGLGTGPTDTPVAFPVRMEPGDQMLLYTDGVTETRNTAGEFYPLEKNAHLLRTPDPDLALEALRVDLVQHSGEPLHDDAAMLLLRHRNRPGLIGQQAVRPEQGR</sequence>
<keyword evidence="1" id="KW-0378">Hydrolase</keyword>
<dbReference type="EMBL" id="CAJVAX010000001">
    <property type="protein sequence ID" value="CAG7606833.1"/>
    <property type="molecule type" value="Genomic_DNA"/>
</dbReference>
<reference evidence="4" key="1">
    <citation type="submission" date="2021-06" db="EMBL/GenBank/DDBJ databases">
        <authorList>
            <person name="Arsene-Ploetze F."/>
        </authorList>
    </citation>
    <scope>NUCLEOTIDE SEQUENCE</scope>
    <source>
        <strain evidence="4">SBRY1</strain>
    </source>
</reference>
<keyword evidence="2" id="KW-0472">Membrane</keyword>
<dbReference type="PANTHER" id="PTHR43156:SF2">
    <property type="entry name" value="STAGE II SPORULATION PROTEIN E"/>
    <property type="match status" value="1"/>
</dbReference>
<dbReference type="InterPro" id="IPR052016">
    <property type="entry name" value="Bact_Sigma-Reg"/>
</dbReference>
<dbReference type="SUPFAM" id="SSF81606">
    <property type="entry name" value="PP2C-like"/>
    <property type="match status" value="1"/>
</dbReference>
<keyword evidence="2" id="KW-0812">Transmembrane</keyword>
<dbReference type="Pfam" id="PF07228">
    <property type="entry name" value="SpoIIE"/>
    <property type="match status" value="1"/>
</dbReference>
<proteinExistence type="predicted"/>
<dbReference type="InterPro" id="IPR001932">
    <property type="entry name" value="PPM-type_phosphatase-like_dom"/>
</dbReference>
<feature type="domain" description="PPM-type phosphatase" evidence="3">
    <location>
        <begin position="158"/>
        <end position="372"/>
    </location>
</feature>
<evidence type="ECO:0000313" key="4">
    <source>
        <dbReference type="EMBL" id="CAG7606833.1"/>
    </source>
</evidence>
<gene>
    <name evidence="4" type="ORF">SBRY_10976</name>
</gene>
<comment type="caution">
    <text evidence="4">The sequence shown here is derived from an EMBL/GenBank/DDBJ whole genome shotgun (WGS) entry which is preliminary data.</text>
</comment>
<evidence type="ECO:0000256" key="1">
    <source>
        <dbReference type="ARBA" id="ARBA00022801"/>
    </source>
</evidence>
<dbReference type="PANTHER" id="PTHR43156">
    <property type="entry name" value="STAGE II SPORULATION PROTEIN E-RELATED"/>
    <property type="match status" value="1"/>
</dbReference>
<dbReference type="GO" id="GO:0016791">
    <property type="term" value="F:phosphatase activity"/>
    <property type="evidence" value="ECO:0007669"/>
    <property type="project" value="TreeGrafter"/>
</dbReference>
<dbReference type="FunFam" id="3.60.40.10:FF:000058">
    <property type="entry name" value="Stage II sporulation protein E"/>
    <property type="match status" value="1"/>
</dbReference>
<feature type="transmembrane region" description="Helical" evidence="2">
    <location>
        <begin position="80"/>
        <end position="99"/>
    </location>
</feature>
<protein>
    <submittedName>
        <fullName evidence="4">Stage II sporulation protein E (SpoIIE)</fullName>
    </submittedName>
</protein>
<name>A0A9W4E6R8_9ACTN</name>
<dbReference type="Gene3D" id="3.60.40.10">
    <property type="entry name" value="PPM-type phosphatase domain"/>
    <property type="match status" value="1"/>
</dbReference>
<feature type="transmembrane region" description="Helical" evidence="2">
    <location>
        <begin position="40"/>
        <end position="60"/>
    </location>
</feature>
<dbReference type="InterPro" id="IPR036457">
    <property type="entry name" value="PPM-type-like_dom_sf"/>
</dbReference>
<evidence type="ECO:0000313" key="5">
    <source>
        <dbReference type="Proteomes" id="UP001153328"/>
    </source>
</evidence>
<dbReference type="AlphaFoldDB" id="A0A9W4E6R8"/>